<dbReference type="PROSITE" id="PS50011">
    <property type="entry name" value="PROTEIN_KINASE_DOM"/>
    <property type="match status" value="1"/>
</dbReference>
<dbReference type="GO" id="GO:0000922">
    <property type="term" value="C:spindle pole"/>
    <property type="evidence" value="ECO:0007669"/>
    <property type="project" value="TreeGrafter"/>
</dbReference>
<dbReference type="CDD" id="cd13118">
    <property type="entry name" value="POLO_box_1"/>
    <property type="match status" value="1"/>
</dbReference>
<dbReference type="InterPro" id="IPR000719">
    <property type="entry name" value="Prot_kinase_dom"/>
</dbReference>
<feature type="domain" description="Protein kinase" evidence="8">
    <location>
        <begin position="22"/>
        <end position="286"/>
    </location>
</feature>
<keyword evidence="4 9" id="KW-0418">Kinase</keyword>
<evidence type="ECO:0000256" key="4">
    <source>
        <dbReference type="ARBA" id="ARBA00022777"/>
    </source>
</evidence>
<dbReference type="GO" id="GO:0005737">
    <property type="term" value="C:cytoplasm"/>
    <property type="evidence" value="ECO:0007669"/>
    <property type="project" value="TreeGrafter"/>
</dbReference>
<feature type="compositionally biased region" description="Polar residues" evidence="7">
    <location>
        <begin position="592"/>
        <end position="605"/>
    </location>
</feature>
<evidence type="ECO:0000256" key="5">
    <source>
        <dbReference type="ARBA" id="ARBA00022840"/>
    </source>
</evidence>
<evidence type="ECO:0000256" key="6">
    <source>
        <dbReference type="PROSITE-ProRule" id="PRU10141"/>
    </source>
</evidence>
<feature type="region of interest" description="Disordered" evidence="7">
    <location>
        <begin position="494"/>
        <end position="605"/>
    </location>
</feature>
<keyword evidence="3 6" id="KW-0547">Nucleotide-binding</keyword>
<dbReference type="InterPro" id="IPR000959">
    <property type="entry name" value="POLO_box_dom"/>
</dbReference>
<dbReference type="InterPro" id="IPR036947">
    <property type="entry name" value="POLO_box_dom_sf"/>
</dbReference>
<evidence type="ECO:0000256" key="7">
    <source>
        <dbReference type="SAM" id="MobiDB-lite"/>
    </source>
</evidence>
<dbReference type="GO" id="GO:0007052">
    <property type="term" value="P:mitotic spindle organization"/>
    <property type="evidence" value="ECO:0007669"/>
    <property type="project" value="TreeGrafter"/>
</dbReference>
<feature type="compositionally biased region" description="Basic and acidic residues" evidence="7">
    <location>
        <begin position="510"/>
        <end position="524"/>
    </location>
</feature>
<dbReference type="AlphaFoldDB" id="A0A6A7BTS8"/>
<name>A0A6A7BTS8_9PEZI</name>
<dbReference type="InterPro" id="IPR011009">
    <property type="entry name" value="Kinase-like_dom_sf"/>
</dbReference>
<dbReference type="Proteomes" id="UP000799421">
    <property type="component" value="Unassembled WGS sequence"/>
</dbReference>
<dbReference type="SUPFAM" id="SSF56112">
    <property type="entry name" value="Protein kinase-like (PK-like)"/>
    <property type="match status" value="1"/>
</dbReference>
<keyword evidence="5 6" id="KW-0067">ATP-binding</keyword>
<protein>
    <submittedName>
        <fullName evidence="9">Pkinase-domain-containing protein</fullName>
    </submittedName>
</protein>
<dbReference type="PANTHER" id="PTHR24345:SF0">
    <property type="entry name" value="CELL CYCLE SERINE_THREONINE-PROTEIN KINASE CDC5_MSD2"/>
    <property type="match status" value="1"/>
</dbReference>
<proteinExistence type="predicted"/>
<sequence>MSSIHAAPPPPIVMEPTGQFSYATGPALGKGGFAICHRAERIENNKQTGHLVALKIVKTKMEPAKLAQKFVTELQIHSKLAHPNIVAFYRAFPFETSTYVVLELCPNGSLADMLKRRGYLSLPEIRRIVVQICGAVKYLHCRHIVHRDLKTGNLFLDKNMDVKVGDFGLAALLVTEKEMEVRRRTTMCGTPNYLAPEILEKGKGHDEKVDLWAIGVIAYTLAVGKAPFHASTKEEIYKKLKSGTYTWPELNATTNQSADLRNLVASLLVPEEQRPPPDQIVSQDFFRLAWVPPKIPSSARTVAPVWSENGVPSPGTLSRGYSESWFALCMKTGVGELDGKAFRFNGGRKVRSIVHDMAVEVQLGRQPSMPLPAETVYISTINSWDVPKQSAEASRSGTLMARPRCRGTGLKEISNNEVAGQRREMAPARDAELMQPPIRPSSRAGTATIRKSARTISEETADARGIKIATEAPASHNLLVPKIRPAPISTTTLRGFVSSSAPESKSVRIKQPEVDDAPPVKRSADASLARRPRGPARSLRKVTTTLGPKPQSAMNAQPPPNVSPLPPSSMEALPQSTMPAKLSAAMPANPSAKPSSLRANPKTATTDALGPLVTLNDLAKVPPIKRSRHAVVEILSDHEEDNKPALSLPPPPSMRSKKLPVPQKPQRPEGNVAGTDPESVLQRLGLFCDNLAAALANKSTLTPAREADQLPFVVRWVDYSRKHGVGYVMSDGTIGCIVNASAKHKTPVTHVHARKGTDWLQEIGSGLEGLDKVPLEVAEDCGDAGIVLKQYGRHGPNPTEALRLKTLKVLWAKFGRYMCQSLESDELEGWKTGGNYVRFYQRVGNVGIWGFADGCFQVHFPDHTKIVLSPTGTHISATCLTTEAATYLATQHDLTAHHVSTREVYNDSVISLLHGGGRIRSRAARANMIPQKLAFILELCQQWLRNGGLGRLDGDSATVTRLTWFGPAVKDSPKREALITVGRYGGDA</sequence>
<feature type="region of interest" description="Disordered" evidence="7">
    <location>
        <begin position="635"/>
        <end position="674"/>
    </location>
</feature>
<dbReference type="SMART" id="SM00220">
    <property type="entry name" value="S_TKc"/>
    <property type="match status" value="1"/>
</dbReference>
<dbReference type="GO" id="GO:0005816">
    <property type="term" value="C:spindle pole body"/>
    <property type="evidence" value="ECO:0007669"/>
    <property type="project" value="TreeGrafter"/>
</dbReference>
<evidence type="ECO:0000256" key="3">
    <source>
        <dbReference type="ARBA" id="ARBA00022741"/>
    </source>
</evidence>
<gene>
    <name evidence="9" type="ORF">K470DRAFT_272132</name>
</gene>
<feature type="compositionally biased region" description="Basic residues" evidence="7">
    <location>
        <begin position="530"/>
        <end position="540"/>
    </location>
</feature>
<dbReference type="PANTHER" id="PTHR24345">
    <property type="entry name" value="SERINE/THREONINE-PROTEIN KINASE PLK"/>
    <property type="match status" value="1"/>
</dbReference>
<accession>A0A6A7BTS8</accession>
<dbReference type="Pfam" id="PF00069">
    <property type="entry name" value="Pkinase"/>
    <property type="match status" value="1"/>
</dbReference>
<keyword evidence="2" id="KW-0808">Transferase</keyword>
<dbReference type="FunFam" id="1.10.510.10:FF:000571">
    <property type="entry name" value="Maternal embryonic leucine zipper kinase"/>
    <property type="match status" value="1"/>
</dbReference>
<dbReference type="GO" id="GO:0005634">
    <property type="term" value="C:nucleus"/>
    <property type="evidence" value="ECO:0007669"/>
    <property type="project" value="TreeGrafter"/>
</dbReference>
<reference evidence="9" key="1">
    <citation type="journal article" date="2020" name="Stud. Mycol.">
        <title>101 Dothideomycetes genomes: a test case for predicting lifestyles and emergence of pathogens.</title>
        <authorList>
            <person name="Haridas S."/>
            <person name="Albert R."/>
            <person name="Binder M."/>
            <person name="Bloem J."/>
            <person name="Labutti K."/>
            <person name="Salamov A."/>
            <person name="Andreopoulos B."/>
            <person name="Baker S."/>
            <person name="Barry K."/>
            <person name="Bills G."/>
            <person name="Bluhm B."/>
            <person name="Cannon C."/>
            <person name="Castanera R."/>
            <person name="Culley D."/>
            <person name="Daum C."/>
            <person name="Ezra D."/>
            <person name="Gonzalez J."/>
            <person name="Henrissat B."/>
            <person name="Kuo A."/>
            <person name="Liang C."/>
            <person name="Lipzen A."/>
            <person name="Lutzoni F."/>
            <person name="Magnuson J."/>
            <person name="Mondo S."/>
            <person name="Nolan M."/>
            <person name="Ohm R."/>
            <person name="Pangilinan J."/>
            <person name="Park H.-J."/>
            <person name="Ramirez L."/>
            <person name="Alfaro M."/>
            <person name="Sun H."/>
            <person name="Tritt A."/>
            <person name="Yoshinaga Y."/>
            <person name="Zwiers L.-H."/>
            <person name="Turgeon B."/>
            <person name="Goodwin S."/>
            <person name="Spatafora J."/>
            <person name="Crous P."/>
            <person name="Grigoriev I."/>
        </authorList>
    </citation>
    <scope>NUCLEOTIDE SEQUENCE</scope>
    <source>
        <strain evidence="9">CBS 480.64</strain>
    </source>
</reference>
<dbReference type="GO" id="GO:0005524">
    <property type="term" value="F:ATP binding"/>
    <property type="evidence" value="ECO:0007669"/>
    <property type="project" value="UniProtKB-UniRule"/>
</dbReference>
<dbReference type="Pfam" id="PF00659">
    <property type="entry name" value="POLO_box"/>
    <property type="match status" value="1"/>
</dbReference>
<organism evidence="9 10">
    <name type="scientific">Piedraia hortae CBS 480.64</name>
    <dbReference type="NCBI Taxonomy" id="1314780"/>
    <lineage>
        <taxon>Eukaryota</taxon>
        <taxon>Fungi</taxon>
        <taxon>Dikarya</taxon>
        <taxon>Ascomycota</taxon>
        <taxon>Pezizomycotina</taxon>
        <taxon>Dothideomycetes</taxon>
        <taxon>Dothideomycetidae</taxon>
        <taxon>Capnodiales</taxon>
        <taxon>Piedraiaceae</taxon>
        <taxon>Piedraia</taxon>
    </lineage>
</organism>
<dbReference type="InterPro" id="IPR008271">
    <property type="entry name" value="Ser/Thr_kinase_AS"/>
</dbReference>
<dbReference type="InterPro" id="IPR033701">
    <property type="entry name" value="POLO_box_1"/>
</dbReference>
<evidence type="ECO:0000256" key="2">
    <source>
        <dbReference type="ARBA" id="ARBA00022679"/>
    </source>
</evidence>
<keyword evidence="1" id="KW-0723">Serine/threonine-protein kinase</keyword>
<dbReference type="InterPro" id="IPR017441">
    <property type="entry name" value="Protein_kinase_ATP_BS"/>
</dbReference>
<dbReference type="EMBL" id="MU006003">
    <property type="protein sequence ID" value="KAF2858746.1"/>
    <property type="molecule type" value="Genomic_DNA"/>
</dbReference>
<evidence type="ECO:0000256" key="1">
    <source>
        <dbReference type="ARBA" id="ARBA00022527"/>
    </source>
</evidence>
<dbReference type="GO" id="GO:0004674">
    <property type="term" value="F:protein serine/threonine kinase activity"/>
    <property type="evidence" value="ECO:0007669"/>
    <property type="project" value="UniProtKB-KW"/>
</dbReference>
<feature type="compositionally biased region" description="Polar residues" evidence="7">
    <location>
        <begin position="494"/>
        <end position="503"/>
    </location>
</feature>
<feature type="binding site" evidence="6">
    <location>
        <position position="55"/>
    </location>
    <ligand>
        <name>ATP</name>
        <dbReference type="ChEBI" id="CHEBI:30616"/>
    </ligand>
</feature>
<feature type="compositionally biased region" description="Pro residues" evidence="7">
    <location>
        <begin position="557"/>
        <end position="567"/>
    </location>
</feature>
<dbReference type="Gene3D" id="1.10.510.10">
    <property type="entry name" value="Transferase(Phosphotransferase) domain 1"/>
    <property type="match status" value="1"/>
</dbReference>
<dbReference type="PROSITE" id="PS00107">
    <property type="entry name" value="PROTEIN_KINASE_ATP"/>
    <property type="match status" value="1"/>
</dbReference>
<dbReference type="PROSITE" id="PS00108">
    <property type="entry name" value="PROTEIN_KINASE_ST"/>
    <property type="match status" value="1"/>
</dbReference>
<dbReference type="GO" id="GO:0000776">
    <property type="term" value="C:kinetochore"/>
    <property type="evidence" value="ECO:0007669"/>
    <property type="project" value="TreeGrafter"/>
</dbReference>
<dbReference type="SUPFAM" id="SSF82615">
    <property type="entry name" value="Polo-box domain"/>
    <property type="match status" value="2"/>
</dbReference>
<dbReference type="OrthoDB" id="408964at2759"/>
<evidence type="ECO:0000313" key="9">
    <source>
        <dbReference type="EMBL" id="KAF2858746.1"/>
    </source>
</evidence>
<evidence type="ECO:0000313" key="10">
    <source>
        <dbReference type="Proteomes" id="UP000799421"/>
    </source>
</evidence>
<dbReference type="Gene3D" id="3.30.1120.30">
    <property type="entry name" value="POLO box domain"/>
    <property type="match status" value="2"/>
</dbReference>
<evidence type="ECO:0000259" key="8">
    <source>
        <dbReference type="PROSITE" id="PS50011"/>
    </source>
</evidence>
<keyword evidence="10" id="KW-1185">Reference proteome</keyword>